<reference evidence="3" key="1">
    <citation type="journal article" date="2016" name="Nat. Commun.">
        <title>The Gonium pectorale genome demonstrates co-option of cell cycle regulation during the evolution of multicellularity.</title>
        <authorList>
            <person name="Hanschen E.R."/>
            <person name="Marriage T.N."/>
            <person name="Ferris P.J."/>
            <person name="Hamaji T."/>
            <person name="Toyoda A."/>
            <person name="Fujiyama A."/>
            <person name="Neme R."/>
            <person name="Noguchi H."/>
            <person name="Minakuchi Y."/>
            <person name="Suzuki M."/>
            <person name="Kawai-Toyooka H."/>
            <person name="Smith D.R."/>
            <person name="Sparks H."/>
            <person name="Anderson J."/>
            <person name="Bakaric R."/>
            <person name="Luria V."/>
            <person name="Karger A."/>
            <person name="Kirschner M.W."/>
            <person name="Durand P.M."/>
            <person name="Michod R.E."/>
            <person name="Nozaki H."/>
            <person name="Olson B.J."/>
        </authorList>
    </citation>
    <scope>NUCLEOTIDE SEQUENCE [LARGE SCALE GENOMIC DNA]</scope>
    <source>
        <strain evidence="3">NIES-2863</strain>
    </source>
</reference>
<protein>
    <submittedName>
        <fullName evidence="2">Uncharacterized protein</fullName>
    </submittedName>
</protein>
<name>A0A150FUI1_GONPE</name>
<organism evidence="2 3">
    <name type="scientific">Gonium pectorale</name>
    <name type="common">Green alga</name>
    <dbReference type="NCBI Taxonomy" id="33097"/>
    <lineage>
        <taxon>Eukaryota</taxon>
        <taxon>Viridiplantae</taxon>
        <taxon>Chlorophyta</taxon>
        <taxon>core chlorophytes</taxon>
        <taxon>Chlorophyceae</taxon>
        <taxon>CS clade</taxon>
        <taxon>Chlamydomonadales</taxon>
        <taxon>Volvocaceae</taxon>
        <taxon>Gonium</taxon>
    </lineage>
</organism>
<dbReference type="EMBL" id="LSYV01001997">
    <property type="protein sequence ID" value="KXZ40835.1"/>
    <property type="molecule type" value="Genomic_DNA"/>
</dbReference>
<accession>A0A150FUI1</accession>
<evidence type="ECO:0000256" key="1">
    <source>
        <dbReference type="SAM" id="Phobius"/>
    </source>
</evidence>
<keyword evidence="1" id="KW-1133">Transmembrane helix</keyword>
<evidence type="ECO:0000313" key="3">
    <source>
        <dbReference type="Proteomes" id="UP000075714"/>
    </source>
</evidence>
<keyword evidence="1" id="KW-0472">Membrane</keyword>
<keyword evidence="1" id="KW-0812">Transmembrane</keyword>
<sequence length="144" mass="15689">MMRDALSGVGIGAGSFGAETLVKLFSAKLEVPLVVLLVQLVLVVLVVLELLVLVRSRKGLRDPEATRMMQALRSVQALPGPGEVLQLGANASFFFDRKFNSLFVRECYPRLFETLVSSAEPGKYIGSHRVYSQITGPEATGDKH</sequence>
<dbReference type="STRING" id="33097.A0A150FUI1"/>
<comment type="caution">
    <text evidence="2">The sequence shown here is derived from an EMBL/GenBank/DDBJ whole genome shotgun (WGS) entry which is preliminary data.</text>
</comment>
<dbReference type="Proteomes" id="UP000075714">
    <property type="component" value="Unassembled WGS sequence"/>
</dbReference>
<keyword evidence="3" id="KW-1185">Reference proteome</keyword>
<dbReference type="AlphaFoldDB" id="A0A150FUI1"/>
<gene>
    <name evidence="2" type="ORF">GPECTOR_2006g1027</name>
</gene>
<feature type="transmembrane region" description="Helical" evidence="1">
    <location>
        <begin position="33"/>
        <end position="54"/>
    </location>
</feature>
<proteinExistence type="predicted"/>
<evidence type="ECO:0000313" key="2">
    <source>
        <dbReference type="EMBL" id="KXZ40835.1"/>
    </source>
</evidence>